<organism evidence="1 2">
    <name type="scientific">Paenibacillus hodogayensis</name>
    <dbReference type="NCBI Taxonomy" id="279208"/>
    <lineage>
        <taxon>Bacteria</taxon>
        <taxon>Bacillati</taxon>
        <taxon>Bacillota</taxon>
        <taxon>Bacilli</taxon>
        <taxon>Bacillales</taxon>
        <taxon>Paenibacillaceae</taxon>
        <taxon>Paenibacillus</taxon>
    </lineage>
</organism>
<comment type="caution">
    <text evidence="1">The sequence shown here is derived from an EMBL/GenBank/DDBJ whole genome shotgun (WGS) entry which is preliminary data.</text>
</comment>
<evidence type="ECO:0000313" key="1">
    <source>
        <dbReference type="EMBL" id="MFB9755016.1"/>
    </source>
</evidence>
<evidence type="ECO:0000313" key="2">
    <source>
        <dbReference type="Proteomes" id="UP001589619"/>
    </source>
</evidence>
<keyword evidence="2" id="KW-1185">Reference proteome</keyword>
<dbReference type="EMBL" id="JBHMAG010000017">
    <property type="protein sequence ID" value="MFB9755016.1"/>
    <property type="molecule type" value="Genomic_DNA"/>
</dbReference>
<gene>
    <name evidence="1" type="ORF">ACFFNY_25865</name>
</gene>
<reference evidence="1 2" key="1">
    <citation type="submission" date="2024-09" db="EMBL/GenBank/DDBJ databases">
        <authorList>
            <person name="Sun Q."/>
            <person name="Mori K."/>
        </authorList>
    </citation>
    <scope>NUCLEOTIDE SEQUENCE [LARGE SCALE GENOMIC DNA]</scope>
    <source>
        <strain evidence="1 2">JCM 12520</strain>
    </source>
</reference>
<proteinExistence type="predicted"/>
<dbReference type="RefSeq" id="WP_344909041.1">
    <property type="nucleotide sequence ID" value="NZ_BAAAYO010000007.1"/>
</dbReference>
<accession>A0ABV5W463</accession>
<dbReference type="Proteomes" id="UP001589619">
    <property type="component" value="Unassembled WGS sequence"/>
</dbReference>
<sequence>MSRIRNGHVLKLADGSFFIEEAPYRTEVLEEAEIYYKYFDLMEAQGRANMRTGLESTMQRVSFTITLVSEPPAI</sequence>
<name>A0ABV5W463_9BACL</name>
<protein>
    <submittedName>
        <fullName evidence="1">Uncharacterized protein</fullName>
    </submittedName>
</protein>